<sequence>MTVVSTDPLSAERRMSAIRTVACPIASRNAFLVEMLTHERDHKCFIEAAQVETPINSSTRRHSSSEAAASIGMLNNYDSFLTCSIAAHHMGVQNLWERLMSNLELREFHSFLERLIENSSREQRFSVDKIVNAILTEHPQRLEKIQNQVIGLGLRALIRNNCRAKTSATDNGSDIFGHYHIGKRVSVPYRDSNGKLRWDKKRRSELSFGDFDEIVARWDDRPARQSQDRRDFEDIAKRIRPYRDQGRTVGEALEMAARDGP</sequence>
<comment type="caution">
    <text evidence="1">The sequence shown here is derived from an EMBL/GenBank/DDBJ whole genome shotgun (WGS) entry which is preliminary data.</text>
</comment>
<proteinExistence type="predicted"/>
<name>A0A3A5KXP6_9HYPH</name>
<dbReference type="RefSeq" id="WP_120014040.1">
    <property type="nucleotide sequence ID" value="NZ_QZWZ01000006.1"/>
</dbReference>
<evidence type="ECO:0000313" key="1">
    <source>
        <dbReference type="EMBL" id="RJT40396.1"/>
    </source>
</evidence>
<reference evidence="1 2" key="1">
    <citation type="submission" date="2018-09" db="EMBL/GenBank/DDBJ databases">
        <title>Mesorhizobium carmichaelinearum sp. nov. isolated from Carmichaelinea spp. root nodules in New Zealand.</title>
        <authorList>
            <person name="De Meyer S.E."/>
        </authorList>
    </citation>
    <scope>NUCLEOTIDE SEQUENCE [LARGE SCALE GENOMIC DNA]</scope>
    <source>
        <strain evidence="1 2">ICMP19557</strain>
    </source>
</reference>
<gene>
    <name evidence="1" type="ORF">D3227_10530</name>
</gene>
<accession>A0A3A5KXP6</accession>
<dbReference type="Proteomes" id="UP000272706">
    <property type="component" value="Unassembled WGS sequence"/>
</dbReference>
<protein>
    <submittedName>
        <fullName evidence="1">Uncharacterized protein</fullName>
    </submittedName>
</protein>
<evidence type="ECO:0000313" key="2">
    <source>
        <dbReference type="Proteomes" id="UP000272706"/>
    </source>
</evidence>
<dbReference type="OrthoDB" id="8447703at2"/>
<keyword evidence="2" id="KW-1185">Reference proteome</keyword>
<organism evidence="1 2">
    <name type="scientific">Mesorhizobium waimense</name>
    <dbReference type="NCBI Taxonomy" id="1300307"/>
    <lineage>
        <taxon>Bacteria</taxon>
        <taxon>Pseudomonadati</taxon>
        <taxon>Pseudomonadota</taxon>
        <taxon>Alphaproteobacteria</taxon>
        <taxon>Hyphomicrobiales</taxon>
        <taxon>Phyllobacteriaceae</taxon>
        <taxon>Mesorhizobium</taxon>
    </lineage>
</organism>
<dbReference type="AlphaFoldDB" id="A0A3A5KXP6"/>
<dbReference type="EMBL" id="QZWZ01000006">
    <property type="protein sequence ID" value="RJT40396.1"/>
    <property type="molecule type" value="Genomic_DNA"/>
</dbReference>